<accession>A0A8H6R9L1</accession>
<dbReference type="OrthoDB" id="47494at2759"/>
<evidence type="ECO:0000256" key="5">
    <source>
        <dbReference type="ARBA" id="ARBA00023033"/>
    </source>
</evidence>
<keyword evidence="2" id="KW-0285">Flavoprotein</keyword>
<reference evidence="7" key="1">
    <citation type="submission" date="2020-04" db="EMBL/GenBank/DDBJ databases">
        <title>Draft genome resource of the tomato pathogen Pseudocercospora fuligena.</title>
        <authorList>
            <person name="Zaccaron A."/>
        </authorList>
    </citation>
    <scope>NUCLEOTIDE SEQUENCE</scope>
    <source>
        <strain evidence="7">PF001</strain>
    </source>
</reference>
<evidence type="ECO:0000256" key="3">
    <source>
        <dbReference type="ARBA" id="ARBA00022827"/>
    </source>
</evidence>
<dbReference type="PANTHER" id="PTHR47178">
    <property type="entry name" value="MONOOXYGENASE, FAD-BINDING"/>
    <property type="match status" value="1"/>
</dbReference>
<sequence length="404" mass="44787">MTSPTPPLEVLIIGAGTTGLLLAQGLKQSGLKVTIFERELPGASRKYNREWSMSLHWGSEAISKILPSELYSRMNEAFVDSNWNAKDGWTLNQYDGSTGELVMETPMPPGAARVSRTKMRKLFSEGLDVRYGKKLVSISQDENGVTAVFEDGSQATGSVLIGCDGGRSVARRLLVGEEKAASKDLGISVMNFPLHFKPDLAKQIHAQHPIAFNTYHPKNWMFWVSTVDVPNPEDPESWLIQLMFFWRPGDEDLADQASRTAFLRSKSEEYVEPWRSILSAIPDDASFGIDHIHEWQPFDWSSSPLADRVTLAGDAAHNMAPNRGQGLNIGLQDAAVLSELLSKAEPTPESLCAALRKYEAEMLPRSSREVQISSKAASLAHNFEMLKESPLARFGIRKSRNDDL</sequence>
<evidence type="ECO:0000313" key="8">
    <source>
        <dbReference type="Proteomes" id="UP000660729"/>
    </source>
</evidence>
<dbReference type="Pfam" id="PF01494">
    <property type="entry name" value="FAD_binding_3"/>
    <property type="match status" value="1"/>
</dbReference>
<keyword evidence="4" id="KW-0560">Oxidoreductase</keyword>
<evidence type="ECO:0000313" key="7">
    <source>
        <dbReference type="EMBL" id="KAF7187845.1"/>
    </source>
</evidence>
<evidence type="ECO:0000256" key="4">
    <source>
        <dbReference type="ARBA" id="ARBA00023002"/>
    </source>
</evidence>
<gene>
    <name evidence="7" type="ORF">HII31_10745</name>
</gene>
<dbReference type="PRINTS" id="PR00420">
    <property type="entry name" value="RNGMNOXGNASE"/>
</dbReference>
<dbReference type="Proteomes" id="UP000660729">
    <property type="component" value="Unassembled WGS sequence"/>
</dbReference>
<evidence type="ECO:0000259" key="6">
    <source>
        <dbReference type="Pfam" id="PF01494"/>
    </source>
</evidence>
<dbReference type="SUPFAM" id="SSF51905">
    <property type="entry name" value="FAD/NAD(P)-binding domain"/>
    <property type="match status" value="1"/>
</dbReference>
<evidence type="ECO:0000256" key="2">
    <source>
        <dbReference type="ARBA" id="ARBA00022630"/>
    </source>
</evidence>
<comment type="cofactor">
    <cofactor evidence="1">
        <name>FAD</name>
        <dbReference type="ChEBI" id="CHEBI:57692"/>
    </cofactor>
</comment>
<keyword evidence="3" id="KW-0274">FAD</keyword>
<evidence type="ECO:0000256" key="1">
    <source>
        <dbReference type="ARBA" id="ARBA00001974"/>
    </source>
</evidence>
<comment type="caution">
    <text evidence="7">The sequence shown here is derived from an EMBL/GenBank/DDBJ whole genome shotgun (WGS) entry which is preliminary data.</text>
</comment>
<dbReference type="AlphaFoldDB" id="A0A8H6R9L1"/>
<name>A0A8H6R9L1_9PEZI</name>
<dbReference type="GO" id="GO:0071949">
    <property type="term" value="F:FAD binding"/>
    <property type="evidence" value="ECO:0007669"/>
    <property type="project" value="InterPro"/>
</dbReference>
<dbReference type="PANTHER" id="PTHR47178:SF2">
    <property type="entry name" value="FAD-BINDING DOMAIN-CONTAINING PROTEIN"/>
    <property type="match status" value="1"/>
</dbReference>
<keyword evidence="8" id="KW-1185">Reference proteome</keyword>
<dbReference type="Pfam" id="PF13450">
    <property type="entry name" value="NAD_binding_8"/>
    <property type="match status" value="1"/>
</dbReference>
<dbReference type="Gene3D" id="3.50.50.60">
    <property type="entry name" value="FAD/NAD(P)-binding domain"/>
    <property type="match status" value="1"/>
</dbReference>
<dbReference type="EMBL" id="JABCIY010000219">
    <property type="protein sequence ID" value="KAF7187845.1"/>
    <property type="molecule type" value="Genomic_DNA"/>
</dbReference>
<organism evidence="7 8">
    <name type="scientific">Pseudocercospora fuligena</name>
    <dbReference type="NCBI Taxonomy" id="685502"/>
    <lineage>
        <taxon>Eukaryota</taxon>
        <taxon>Fungi</taxon>
        <taxon>Dikarya</taxon>
        <taxon>Ascomycota</taxon>
        <taxon>Pezizomycotina</taxon>
        <taxon>Dothideomycetes</taxon>
        <taxon>Dothideomycetidae</taxon>
        <taxon>Mycosphaerellales</taxon>
        <taxon>Mycosphaerellaceae</taxon>
        <taxon>Pseudocercospora</taxon>
    </lineage>
</organism>
<dbReference type="InterPro" id="IPR036188">
    <property type="entry name" value="FAD/NAD-bd_sf"/>
</dbReference>
<dbReference type="GO" id="GO:0004497">
    <property type="term" value="F:monooxygenase activity"/>
    <property type="evidence" value="ECO:0007669"/>
    <property type="project" value="UniProtKB-KW"/>
</dbReference>
<dbReference type="InterPro" id="IPR002938">
    <property type="entry name" value="FAD-bd"/>
</dbReference>
<protein>
    <submittedName>
        <fullName evidence="7">FAD-dependent monooxygenase phnB</fullName>
    </submittedName>
</protein>
<proteinExistence type="predicted"/>
<keyword evidence="5 7" id="KW-0503">Monooxygenase</keyword>
<feature type="domain" description="FAD-binding" evidence="6">
    <location>
        <begin position="120"/>
        <end position="370"/>
    </location>
</feature>